<gene>
    <name evidence="1" type="ORF">GJ744_010311</name>
</gene>
<sequence length="190" mass="21646">MPWEINEFEASYSATLPTIGSGRSMQSTLWIREKQTVKEEAYEDGEEAPGRNLAEHFERSITLSHLELFSAAVSALKARATSTGYTRADLAYALMGLLRYRVDTDPTEDLFQVITRLSLANDNDGLIEHLIPMVSEAIHNKEEFIRCFAAKDRNSALFKIYLVQKDRTKSAHWLEFLRRNTFQLLQASVA</sequence>
<reference evidence="1" key="1">
    <citation type="submission" date="2020-02" db="EMBL/GenBank/DDBJ databases">
        <authorList>
            <person name="Palmer J.M."/>
        </authorList>
    </citation>
    <scope>NUCLEOTIDE SEQUENCE</scope>
    <source>
        <strain evidence="1">EPUS1.4</strain>
        <tissue evidence="1">Thallus</tissue>
    </source>
</reference>
<accession>A0A8H7E3P5</accession>
<evidence type="ECO:0000313" key="2">
    <source>
        <dbReference type="Proteomes" id="UP000606974"/>
    </source>
</evidence>
<protein>
    <submittedName>
        <fullName evidence="1">Uncharacterized protein</fullName>
    </submittedName>
</protein>
<dbReference type="AlphaFoldDB" id="A0A8H7E3P5"/>
<dbReference type="Proteomes" id="UP000606974">
    <property type="component" value="Unassembled WGS sequence"/>
</dbReference>
<evidence type="ECO:0000313" key="1">
    <source>
        <dbReference type="EMBL" id="KAF7507520.1"/>
    </source>
</evidence>
<organism evidence="1 2">
    <name type="scientific">Endocarpon pusillum</name>
    <dbReference type="NCBI Taxonomy" id="364733"/>
    <lineage>
        <taxon>Eukaryota</taxon>
        <taxon>Fungi</taxon>
        <taxon>Dikarya</taxon>
        <taxon>Ascomycota</taxon>
        <taxon>Pezizomycotina</taxon>
        <taxon>Eurotiomycetes</taxon>
        <taxon>Chaetothyriomycetidae</taxon>
        <taxon>Verrucariales</taxon>
        <taxon>Verrucariaceae</taxon>
        <taxon>Endocarpon</taxon>
    </lineage>
</organism>
<dbReference type="OrthoDB" id="2624308at2759"/>
<keyword evidence="2" id="KW-1185">Reference proteome</keyword>
<proteinExistence type="predicted"/>
<comment type="caution">
    <text evidence="1">The sequence shown here is derived from an EMBL/GenBank/DDBJ whole genome shotgun (WGS) entry which is preliminary data.</text>
</comment>
<name>A0A8H7E3P5_9EURO</name>
<dbReference type="EMBL" id="JAACFV010000067">
    <property type="protein sequence ID" value="KAF7507520.1"/>
    <property type="molecule type" value="Genomic_DNA"/>
</dbReference>